<dbReference type="STRING" id="39482.ERS852491_01786"/>
<sequence>MGKSDVYMKRWLSNKERFADLINGSLFHGKQIFSGDSLRAEDKEQRIMIRKSDGKEIAVQRYRDIIMTTENQTRIVVLACENQEEIHYAMPVRTMLYDALSYADQVNEIRKMRRKDRTFESPAEFLSGLNRTDLLTPVITVIFYYGEKEWDANRELHGLLGIDREEYQLLKRYVPNYKINLIDPRKLDGLMCFQTDLQIVFGMLKYRKSKEELLNFVEKNLKYFKNIEEDSYNALRVLLGSEGSLKEMEEKTGGIDMCKALDDLYQDGVKKGVEQGIQQGVEQGIHQGIKAFIADYREEGFSDEKIRIKLVKRFLITPEQALDYCKMIS</sequence>
<keyword evidence="2" id="KW-0969">Cilium</keyword>
<keyword evidence="2" id="KW-0282">Flagellum</keyword>
<keyword evidence="2" id="KW-0966">Cell projection</keyword>
<evidence type="ECO:0000313" key="2">
    <source>
        <dbReference type="EMBL" id="CUO29012.1"/>
    </source>
</evidence>
<dbReference type="RefSeq" id="WP_050640815.1">
    <property type="nucleotide sequence ID" value="NZ_CABKUE010000008.1"/>
</dbReference>
<proteinExistence type="predicted"/>
<dbReference type="EMBL" id="CYZU01000013">
    <property type="protein sequence ID" value="CUO29012.1"/>
    <property type="molecule type" value="Genomic_DNA"/>
</dbReference>
<dbReference type="Pfam" id="PF04754">
    <property type="entry name" value="Transposase_31"/>
    <property type="match status" value="1"/>
</dbReference>
<evidence type="ECO:0000313" key="3">
    <source>
        <dbReference type="Proteomes" id="UP000095544"/>
    </source>
</evidence>
<dbReference type="OrthoDB" id="2066427at2"/>
<feature type="domain" description="Transposase (putative) YhgA-like" evidence="1">
    <location>
        <begin position="130"/>
        <end position="229"/>
    </location>
</feature>
<dbReference type="InterPro" id="IPR006842">
    <property type="entry name" value="Transposase_31"/>
</dbReference>
<gene>
    <name evidence="2" type="ORF">ERS852491_01786</name>
</gene>
<dbReference type="Proteomes" id="UP000095544">
    <property type="component" value="Unassembled WGS sequence"/>
</dbReference>
<organism evidence="2 3">
    <name type="scientific">Faecalicatena contorta</name>
    <dbReference type="NCBI Taxonomy" id="39482"/>
    <lineage>
        <taxon>Bacteria</taxon>
        <taxon>Bacillati</taxon>
        <taxon>Bacillota</taxon>
        <taxon>Clostridia</taxon>
        <taxon>Lachnospirales</taxon>
        <taxon>Lachnospiraceae</taxon>
        <taxon>Faecalicatena</taxon>
    </lineage>
</organism>
<name>A0A174DTT4_9FIRM</name>
<reference evidence="2 3" key="1">
    <citation type="submission" date="2015-09" db="EMBL/GenBank/DDBJ databases">
        <authorList>
            <consortium name="Pathogen Informatics"/>
        </authorList>
    </citation>
    <scope>NUCLEOTIDE SEQUENCE [LARGE SCALE GENOMIC DNA]</scope>
    <source>
        <strain evidence="2 3">2789STDY5834876</strain>
    </source>
</reference>
<dbReference type="AlphaFoldDB" id="A0A174DTT4"/>
<evidence type="ECO:0000259" key="1">
    <source>
        <dbReference type="Pfam" id="PF04754"/>
    </source>
</evidence>
<protein>
    <submittedName>
        <fullName evidence="2">Flagellar assembly protein H</fullName>
    </submittedName>
</protein>
<accession>A0A174DTT4</accession>